<dbReference type="Proteomes" id="UP000676336">
    <property type="component" value="Unassembled WGS sequence"/>
</dbReference>
<dbReference type="AlphaFoldDB" id="A0A8S3I486"/>
<dbReference type="PANTHER" id="PTHR19353:SF88">
    <property type="entry name" value="DELTA(5) FATTY ACID DESATURASE FAT-4"/>
    <property type="match status" value="1"/>
</dbReference>
<evidence type="ECO:0000313" key="10">
    <source>
        <dbReference type="EMBL" id="CAF5194169.1"/>
    </source>
</evidence>
<dbReference type="GO" id="GO:0016020">
    <property type="term" value="C:membrane"/>
    <property type="evidence" value="ECO:0007669"/>
    <property type="project" value="UniProtKB-SubCell"/>
</dbReference>
<dbReference type="Pfam" id="PF00487">
    <property type="entry name" value="FA_desaturase"/>
    <property type="match status" value="1"/>
</dbReference>
<keyword evidence="5" id="KW-0560">Oxidoreductase</keyword>
<evidence type="ECO:0000256" key="2">
    <source>
        <dbReference type="ARBA" id="ARBA00009295"/>
    </source>
</evidence>
<evidence type="ECO:0000256" key="3">
    <source>
        <dbReference type="ARBA" id="ARBA00022692"/>
    </source>
</evidence>
<reference evidence="10" key="1">
    <citation type="submission" date="2021-02" db="EMBL/GenBank/DDBJ databases">
        <authorList>
            <person name="Nowell W R."/>
        </authorList>
    </citation>
    <scope>NUCLEOTIDE SEQUENCE</scope>
</reference>
<dbReference type="PANTHER" id="PTHR19353">
    <property type="entry name" value="FATTY ACID DESATURASE 2"/>
    <property type="match status" value="1"/>
</dbReference>
<keyword evidence="3 8" id="KW-0812">Transmembrane</keyword>
<evidence type="ECO:0000256" key="4">
    <source>
        <dbReference type="ARBA" id="ARBA00022989"/>
    </source>
</evidence>
<comment type="similarity">
    <text evidence="2">Belongs to the fatty acid desaturase type 1 family.</text>
</comment>
<gene>
    <name evidence="10" type="ORF">SMN809_LOCUS73335</name>
</gene>
<accession>A0A8S3I486</accession>
<evidence type="ECO:0000256" key="6">
    <source>
        <dbReference type="ARBA" id="ARBA00023098"/>
    </source>
</evidence>
<dbReference type="EMBL" id="CAJOBI010327679">
    <property type="protein sequence ID" value="CAF5194169.1"/>
    <property type="molecule type" value="Genomic_DNA"/>
</dbReference>
<keyword evidence="7 8" id="KW-0472">Membrane</keyword>
<organism evidence="10 11">
    <name type="scientific">Rotaria magnacalcarata</name>
    <dbReference type="NCBI Taxonomy" id="392030"/>
    <lineage>
        <taxon>Eukaryota</taxon>
        <taxon>Metazoa</taxon>
        <taxon>Spiralia</taxon>
        <taxon>Gnathifera</taxon>
        <taxon>Rotifera</taxon>
        <taxon>Eurotatoria</taxon>
        <taxon>Bdelloidea</taxon>
        <taxon>Philodinida</taxon>
        <taxon>Philodinidae</taxon>
        <taxon>Rotaria</taxon>
    </lineage>
</organism>
<proteinExistence type="inferred from homology"/>
<comment type="caution">
    <text evidence="10">The sequence shown here is derived from an EMBL/GenBank/DDBJ whole genome shotgun (WGS) entry which is preliminary data.</text>
</comment>
<keyword evidence="6" id="KW-0443">Lipid metabolism</keyword>
<evidence type="ECO:0000256" key="7">
    <source>
        <dbReference type="ARBA" id="ARBA00023136"/>
    </source>
</evidence>
<feature type="transmembrane region" description="Helical" evidence="8">
    <location>
        <begin position="59"/>
        <end position="78"/>
    </location>
</feature>
<evidence type="ECO:0000259" key="9">
    <source>
        <dbReference type="Pfam" id="PF00487"/>
    </source>
</evidence>
<sequence>ESVRAFHPNIAFVQKYFKTFYIGDLIGDDNKKTTKYDDQALKDDFEQLRQKRYCKSTSWLPYLITILFYIIAGIQHDFGHLSVFNQPSRNHAFHRFFLGFIKRGSADWWNNMHFQHHSKPNSIDKDPDTRVEPLFLLGNVIPIRKAKVNAKYGKTGTL</sequence>
<evidence type="ECO:0000256" key="5">
    <source>
        <dbReference type="ARBA" id="ARBA00023002"/>
    </source>
</evidence>
<feature type="domain" description="Fatty acid desaturase" evidence="9">
    <location>
        <begin position="58"/>
        <end position="130"/>
    </location>
</feature>
<dbReference type="GO" id="GO:0016717">
    <property type="term" value="F:oxidoreductase activity, acting on paired donors, with oxidation of a pair of donors resulting in the reduction of molecular oxygen to two molecules of water"/>
    <property type="evidence" value="ECO:0007669"/>
    <property type="project" value="TreeGrafter"/>
</dbReference>
<evidence type="ECO:0000313" key="11">
    <source>
        <dbReference type="Proteomes" id="UP000676336"/>
    </source>
</evidence>
<dbReference type="InterPro" id="IPR005804">
    <property type="entry name" value="FA_desaturase_dom"/>
</dbReference>
<name>A0A8S3I486_9BILA</name>
<dbReference type="GO" id="GO:0006629">
    <property type="term" value="P:lipid metabolic process"/>
    <property type="evidence" value="ECO:0007669"/>
    <property type="project" value="UniProtKB-KW"/>
</dbReference>
<protein>
    <recommendedName>
        <fullName evidence="9">Fatty acid desaturase domain-containing protein</fullName>
    </recommendedName>
</protein>
<evidence type="ECO:0000256" key="8">
    <source>
        <dbReference type="SAM" id="Phobius"/>
    </source>
</evidence>
<keyword evidence="4 8" id="KW-1133">Transmembrane helix</keyword>
<evidence type="ECO:0000256" key="1">
    <source>
        <dbReference type="ARBA" id="ARBA00004141"/>
    </source>
</evidence>
<dbReference type="InterPro" id="IPR012171">
    <property type="entry name" value="Fatty_acid_desaturase"/>
</dbReference>
<feature type="non-terminal residue" evidence="10">
    <location>
        <position position="1"/>
    </location>
</feature>
<comment type="subcellular location">
    <subcellularLocation>
        <location evidence="1">Membrane</location>
        <topology evidence="1">Multi-pass membrane protein</topology>
    </subcellularLocation>
</comment>